<dbReference type="STRING" id="660518.SAMN05216218_106195"/>
<sequence>MTATTPEDRFGHLFTLIGDSVVEIELVDDEPIVRTVNPAFENVFGYGRDRIRGESLNDFIVPDDCADEATRFDRRTAANKPNTGLVTRMTTQGPREFLYRGVPYERDAGQYGFAIYTDLSDQRRYERHIQVVHRLLRHDLRTDLQVIMGTATQVVDRTTDDEIAALAETIADRAERLATVGEEAKTVERILLDEHDPEPIDVAGLCRTVADTVAHTYPETNIQVSTPDTQSAIGVSRLKEAIEALLDNAATHGGDTVDLSVRPHGDRVVVEVIDDGPGIPKNERAPVFEDSAITKLEHGRGFGLWLVRWVAEICGGHLEYERHDGLTVVRLRLRPARTDGQPPAADTDHASVSPLDNP</sequence>
<dbReference type="InterPro" id="IPR005467">
    <property type="entry name" value="His_kinase_dom"/>
</dbReference>
<protein>
    <recommendedName>
        <fullName evidence="2">histidine kinase</fullName>
        <ecNumber evidence="2">2.7.13.3</ecNumber>
    </recommendedName>
</protein>
<evidence type="ECO:0000256" key="7">
    <source>
        <dbReference type="SAM" id="MobiDB-lite"/>
    </source>
</evidence>
<keyword evidence="11" id="KW-1185">Reference proteome</keyword>
<evidence type="ECO:0000256" key="1">
    <source>
        <dbReference type="ARBA" id="ARBA00000085"/>
    </source>
</evidence>
<evidence type="ECO:0000256" key="6">
    <source>
        <dbReference type="ARBA" id="ARBA00022840"/>
    </source>
</evidence>
<evidence type="ECO:0000256" key="5">
    <source>
        <dbReference type="ARBA" id="ARBA00022777"/>
    </source>
</evidence>
<dbReference type="PRINTS" id="PR00344">
    <property type="entry name" value="BCTRLSENSOR"/>
</dbReference>
<accession>A0A1G7L7Z8</accession>
<evidence type="ECO:0000256" key="3">
    <source>
        <dbReference type="ARBA" id="ARBA00022679"/>
    </source>
</evidence>
<dbReference type="Pfam" id="PF02518">
    <property type="entry name" value="HATPase_c"/>
    <property type="match status" value="1"/>
</dbReference>
<dbReference type="SUPFAM" id="SSF47384">
    <property type="entry name" value="Homodimeric domain of signal transducing histidine kinase"/>
    <property type="match status" value="1"/>
</dbReference>
<dbReference type="CDD" id="cd00075">
    <property type="entry name" value="HATPase"/>
    <property type="match status" value="1"/>
</dbReference>
<dbReference type="InterPro" id="IPR013656">
    <property type="entry name" value="PAS_4"/>
</dbReference>
<keyword evidence="3" id="KW-0808">Transferase</keyword>
<dbReference type="InterPro" id="IPR004358">
    <property type="entry name" value="Sig_transdc_His_kin-like_C"/>
</dbReference>
<dbReference type="EC" id="2.7.13.3" evidence="2"/>
<evidence type="ECO:0000313" key="10">
    <source>
        <dbReference type="EMBL" id="SDF45521.1"/>
    </source>
</evidence>
<dbReference type="SUPFAM" id="SSF55874">
    <property type="entry name" value="ATPase domain of HSP90 chaperone/DNA topoisomerase II/histidine kinase"/>
    <property type="match status" value="1"/>
</dbReference>
<feature type="domain" description="PAS" evidence="9">
    <location>
        <begin position="26"/>
        <end position="64"/>
    </location>
</feature>
<evidence type="ECO:0000256" key="2">
    <source>
        <dbReference type="ARBA" id="ARBA00012438"/>
    </source>
</evidence>
<dbReference type="CDD" id="cd00130">
    <property type="entry name" value="PAS"/>
    <property type="match status" value="1"/>
</dbReference>
<dbReference type="InterPro" id="IPR035965">
    <property type="entry name" value="PAS-like_dom_sf"/>
</dbReference>
<keyword evidence="4" id="KW-0547">Nucleotide-binding</keyword>
<dbReference type="OrthoDB" id="327291at2157"/>
<gene>
    <name evidence="10" type="ORF">SAMN05216218_106195</name>
</gene>
<dbReference type="InterPro" id="IPR050980">
    <property type="entry name" value="2C_sensor_his_kinase"/>
</dbReference>
<evidence type="ECO:0000259" key="9">
    <source>
        <dbReference type="PROSITE" id="PS50112"/>
    </source>
</evidence>
<dbReference type="PROSITE" id="PS50112">
    <property type="entry name" value="PAS"/>
    <property type="match status" value="1"/>
</dbReference>
<feature type="domain" description="Histidine kinase" evidence="8">
    <location>
        <begin position="135"/>
        <end position="337"/>
    </location>
</feature>
<dbReference type="GO" id="GO:0005524">
    <property type="term" value="F:ATP binding"/>
    <property type="evidence" value="ECO:0007669"/>
    <property type="project" value="UniProtKB-KW"/>
</dbReference>
<dbReference type="InterPro" id="IPR003594">
    <property type="entry name" value="HATPase_dom"/>
</dbReference>
<dbReference type="Proteomes" id="UP000199076">
    <property type="component" value="Unassembled WGS sequence"/>
</dbReference>
<dbReference type="SUPFAM" id="SSF55785">
    <property type="entry name" value="PYP-like sensor domain (PAS domain)"/>
    <property type="match status" value="1"/>
</dbReference>
<dbReference type="NCBIfam" id="TIGR00229">
    <property type="entry name" value="sensory_box"/>
    <property type="match status" value="1"/>
</dbReference>
<dbReference type="PANTHER" id="PTHR44936:SF10">
    <property type="entry name" value="SENSOR PROTEIN RSTB"/>
    <property type="match status" value="1"/>
</dbReference>
<name>A0A1G7L7Z8_9EURY</name>
<keyword evidence="5" id="KW-0418">Kinase</keyword>
<dbReference type="InterPro" id="IPR036097">
    <property type="entry name" value="HisK_dim/P_sf"/>
</dbReference>
<organism evidence="10 11">
    <name type="scientific">Halorientalis regularis</name>
    <dbReference type="NCBI Taxonomy" id="660518"/>
    <lineage>
        <taxon>Archaea</taxon>
        <taxon>Methanobacteriati</taxon>
        <taxon>Methanobacteriota</taxon>
        <taxon>Stenosarchaea group</taxon>
        <taxon>Halobacteria</taxon>
        <taxon>Halobacteriales</taxon>
        <taxon>Haloarculaceae</taxon>
        <taxon>Halorientalis</taxon>
    </lineage>
</organism>
<dbReference type="RefSeq" id="WP_092691246.1">
    <property type="nucleotide sequence ID" value="NZ_FNBK01000006.1"/>
</dbReference>
<reference evidence="11" key="1">
    <citation type="submission" date="2016-10" db="EMBL/GenBank/DDBJ databases">
        <authorList>
            <person name="Varghese N."/>
            <person name="Submissions S."/>
        </authorList>
    </citation>
    <scope>NUCLEOTIDE SEQUENCE [LARGE SCALE GENOMIC DNA]</scope>
    <source>
        <strain evidence="11">IBRC-M 10760</strain>
    </source>
</reference>
<dbReference type="PANTHER" id="PTHR44936">
    <property type="entry name" value="SENSOR PROTEIN CREC"/>
    <property type="match status" value="1"/>
</dbReference>
<dbReference type="SMART" id="SM00387">
    <property type="entry name" value="HATPase_c"/>
    <property type="match status" value="1"/>
</dbReference>
<evidence type="ECO:0000259" key="8">
    <source>
        <dbReference type="PROSITE" id="PS50109"/>
    </source>
</evidence>
<dbReference type="InterPro" id="IPR000014">
    <property type="entry name" value="PAS"/>
</dbReference>
<dbReference type="PROSITE" id="PS50109">
    <property type="entry name" value="HIS_KIN"/>
    <property type="match status" value="1"/>
</dbReference>
<dbReference type="AlphaFoldDB" id="A0A1G7L7Z8"/>
<keyword evidence="6" id="KW-0067">ATP-binding</keyword>
<dbReference type="Gene3D" id="3.30.450.20">
    <property type="entry name" value="PAS domain"/>
    <property type="match status" value="1"/>
</dbReference>
<dbReference type="EMBL" id="FNBK01000006">
    <property type="protein sequence ID" value="SDF45521.1"/>
    <property type="molecule type" value="Genomic_DNA"/>
</dbReference>
<dbReference type="InterPro" id="IPR036890">
    <property type="entry name" value="HATPase_C_sf"/>
</dbReference>
<feature type="region of interest" description="Disordered" evidence="7">
    <location>
        <begin position="337"/>
        <end position="358"/>
    </location>
</feature>
<dbReference type="Pfam" id="PF08448">
    <property type="entry name" value="PAS_4"/>
    <property type="match status" value="1"/>
</dbReference>
<comment type="catalytic activity">
    <reaction evidence="1">
        <text>ATP + protein L-histidine = ADP + protein N-phospho-L-histidine.</text>
        <dbReference type="EC" id="2.7.13.3"/>
    </reaction>
</comment>
<dbReference type="GO" id="GO:0000155">
    <property type="term" value="F:phosphorelay sensor kinase activity"/>
    <property type="evidence" value="ECO:0007669"/>
    <property type="project" value="InterPro"/>
</dbReference>
<evidence type="ECO:0000256" key="4">
    <source>
        <dbReference type="ARBA" id="ARBA00022741"/>
    </source>
</evidence>
<proteinExistence type="predicted"/>
<dbReference type="Gene3D" id="3.30.565.10">
    <property type="entry name" value="Histidine kinase-like ATPase, C-terminal domain"/>
    <property type="match status" value="1"/>
</dbReference>
<evidence type="ECO:0000313" key="11">
    <source>
        <dbReference type="Proteomes" id="UP000199076"/>
    </source>
</evidence>